<proteinExistence type="predicted"/>
<evidence type="ECO:0000313" key="2">
    <source>
        <dbReference type="EMBL" id="KJF65241.1"/>
    </source>
</evidence>
<evidence type="ECO:0000256" key="1">
    <source>
        <dbReference type="SAM" id="Phobius"/>
    </source>
</evidence>
<sequence length="245" mass="27622">MEAEFRWPAFILRNWYPMQLFGILWKIPFLFVLLLLGGCDDSWSWHQKLTVTVETPSGPKSASSVMTANLEHRKGGLFIPREATGAFFKLEGEAVVLEVVPGKYLFVLLTDLRRPYGLFFPGEAPLDVAPKLERMSKPATATLTRSDYPLLVTFTDINDPKTVKRVNPDNLAEFFGSGTSLISITLSITREQVTEGKIEDVLGWLKEEGEKNPTLLPNPPYLRKDATDPDMQYLTVSSFSTELYK</sequence>
<evidence type="ECO:0008006" key="4">
    <source>
        <dbReference type="Google" id="ProtNLM"/>
    </source>
</evidence>
<evidence type="ECO:0000313" key="3">
    <source>
        <dbReference type="Proteomes" id="UP000052068"/>
    </source>
</evidence>
<organism evidence="2 3">
    <name type="scientific">Rhizobium nepotum 39/7</name>
    <dbReference type="NCBI Taxonomy" id="1368418"/>
    <lineage>
        <taxon>Bacteria</taxon>
        <taxon>Pseudomonadati</taxon>
        <taxon>Pseudomonadota</taxon>
        <taxon>Alphaproteobacteria</taxon>
        <taxon>Hyphomicrobiales</taxon>
        <taxon>Rhizobiaceae</taxon>
        <taxon>Rhizobium/Agrobacterium group</taxon>
        <taxon>Rhizobium</taxon>
    </lineage>
</organism>
<keyword evidence="3" id="KW-1185">Reference proteome</keyword>
<dbReference type="Proteomes" id="UP000052068">
    <property type="component" value="Unassembled WGS sequence"/>
</dbReference>
<dbReference type="EMBL" id="JWJH01000049">
    <property type="protein sequence ID" value="KJF65241.1"/>
    <property type="molecule type" value="Genomic_DNA"/>
</dbReference>
<keyword evidence="1" id="KW-0812">Transmembrane</keyword>
<protein>
    <recommendedName>
        <fullName evidence="4">Lipoprotein</fullName>
    </recommendedName>
</protein>
<feature type="transmembrane region" description="Helical" evidence="1">
    <location>
        <begin position="20"/>
        <end position="39"/>
    </location>
</feature>
<keyword evidence="1" id="KW-0472">Membrane</keyword>
<name>A0ABR5CKN8_9HYPH</name>
<keyword evidence="1" id="KW-1133">Transmembrane helix</keyword>
<reference evidence="2 3" key="1">
    <citation type="submission" date="2015-03" db="EMBL/GenBank/DDBJ databases">
        <title>Draft Genome Sequences of Agrobacterium nepotum Strain 39/7T (= CFBP 7436T = LMG 26435T) and Agrobacterium sp. Strain KFB 330 (= CFBP 8308 = LMG 28674).</title>
        <authorList>
            <person name="Kuzmanovic N."/>
            <person name="Pulawska J."/>
            <person name="Obradovic A."/>
        </authorList>
    </citation>
    <scope>NUCLEOTIDE SEQUENCE [LARGE SCALE GENOMIC DNA]</scope>
    <source>
        <strain evidence="2 3">39/7</strain>
    </source>
</reference>
<accession>A0ABR5CKN8</accession>
<dbReference type="RefSeq" id="WP_045025179.1">
    <property type="nucleotide sequence ID" value="NZ_JWJH01000049.1"/>
</dbReference>
<gene>
    <name evidence="2" type="ORF">RS75_24320</name>
</gene>
<comment type="caution">
    <text evidence="2">The sequence shown here is derived from an EMBL/GenBank/DDBJ whole genome shotgun (WGS) entry which is preliminary data.</text>
</comment>